<keyword evidence="2" id="KW-0472">Membrane</keyword>
<dbReference type="SMART" id="SM00635">
    <property type="entry name" value="BID_2"/>
    <property type="match status" value="3"/>
</dbReference>
<dbReference type="EMBL" id="CP001841">
    <property type="protein sequence ID" value="AEF82539.1"/>
    <property type="molecule type" value="Genomic_DNA"/>
</dbReference>
<dbReference type="Gene3D" id="2.60.40.1080">
    <property type="match status" value="2"/>
</dbReference>
<dbReference type="PROSITE" id="PS50835">
    <property type="entry name" value="IG_LIKE"/>
    <property type="match status" value="2"/>
</dbReference>
<feature type="domain" description="Ig-like" evidence="6">
    <location>
        <begin position="206"/>
        <end position="291"/>
    </location>
</feature>
<dbReference type="InterPro" id="IPR007110">
    <property type="entry name" value="Ig-like_dom"/>
</dbReference>
<gene>
    <name evidence="7" type="ordered locus">TREAZ_1668</name>
</gene>
<dbReference type="GO" id="GO:0098609">
    <property type="term" value="P:cell-cell adhesion"/>
    <property type="evidence" value="ECO:0007669"/>
    <property type="project" value="TreeGrafter"/>
</dbReference>
<evidence type="ECO:0000256" key="5">
    <source>
        <dbReference type="ARBA" id="ARBA00023319"/>
    </source>
</evidence>
<keyword evidence="4" id="KW-0325">Glycoprotein</keyword>
<accession>F5YD89</accession>
<dbReference type="InParanoid" id="F5YD89"/>
<dbReference type="InterPro" id="IPR003343">
    <property type="entry name" value="Big_2"/>
</dbReference>
<evidence type="ECO:0000313" key="8">
    <source>
        <dbReference type="Proteomes" id="UP000009222"/>
    </source>
</evidence>
<dbReference type="GO" id="GO:0005911">
    <property type="term" value="C:cell-cell junction"/>
    <property type="evidence" value="ECO:0007669"/>
    <property type="project" value="TreeGrafter"/>
</dbReference>
<evidence type="ECO:0000256" key="2">
    <source>
        <dbReference type="ARBA" id="ARBA00023136"/>
    </source>
</evidence>
<keyword evidence="3" id="KW-1015">Disulfide bond</keyword>
<name>F5YD89_LEAAZ</name>
<evidence type="ECO:0000259" key="6">
    <source>
        <dbReference type="PROSITE" id="PS50835"/>
    </source>
</evidence>
<reference evidence="8" key="1">
    <citation type="submission" date="2009-12" db="EMBL/GenBank/DDBJ databases">
        <title>Complete sequence of Treponema azotonutricium strain ZAS-9.</title>
        <authorList>
            <person name="Tetu S.G."/>
            <person name="Matson E."/>
            <person name="Ren Q."/>
            <person name="Seshadri R."/>
            <person name="Elbourne L."/>
            <person name="Hassan K.A."/>
            <person name="Durkin A."/>
            <person name="Radune D."/>
            <person name="Mohamoud Y."/>
            <person name="Shay R."/>
            <person name="Jin S."/>
            <person name="Zhang X."/>
            <person name="Lucey K."/>
            <person name="Ballor N.R."/>
            <person name="Ottesen E."/>
            <person name="Rosenthal R."/>
            <person name="Allen A."/>
            <person name="Leadbetter J.R."/>
            <person name="Paulsen I.T."/>
        </authorList>
    </citation>
    <scope>NUCLEOTIDE SEQUENCE [LARGE SCALE GENOMIC DNA]</scope>
    <source>
        <strain evidence="8">ATCC BAA-888 / DSM 13862 / ZAS-9</strain>
    </source>
</reference>
<dbReference type="GO" id="GO:0050839">
    <property type="term" value="F:cell adhesion molecule binding"/>
    <property type="evidence" value="ECO:0007669"/>
    <property type="project" value="TreeGrafter"/>
</dbReference>
<dbReference type="PANTHER" id="PTHR11640:SF164">
    <property type="entry name" value="MAM DOMAIN-CONTAINING GLYCOSYLPHOSPHATIDYLINOSITOL ANCHOR PROTEIN 1"/>
    <property type="match status" value="1"/>
</dbReference>
<dbReference type="HOGENOM" id="CLU_421465_0_0_12"/>
<organism evidence="7 8">
    <name type="scientific">Leadbettera azotonutricia (strain ATCC BAA-888 / DSM 13862 / ZAS-9)</name>
    <name type="common">Treponema azotonutricium</name>
    <dbReference type="NCBI Taxonomy" id="545695"/>
    <lineage>
        <taxon>Bacteria</taxon>
        <taxon>Pseudomonadati</taxon>
        <taxon>Spirochaetota</taxon>
        <taxon>Spirochaetia</taxon>
        <taxon>Spirochaetales</taxon>
        <taxon>Breznakiellaceae</taxon>
        <taxon>Leadbettera</taxon>
    </lineage>
</organism>
<dbReference type="KEGG" id="taz:TREAZ_1668"/>
<keyword evidence="8" id="KW-1185">Reference proteome</keyword>
<protein>
    <submittedName>
        <fullName evidence="7">Ig domain protein, group 2 domain protein</fullName>
    </submittedName>
</protein>
<evidence type="ECO:0000313" key="7">
    <source>
        <dbReference type="EMBL" id="AEF82539.1"/>
    </source>
</evidence>
<dbReference type="GO" id="GO:0005886">
    <property type="term" value="C:plasma membrane"/>
    <property type="evidence" value="ECO:0007669"/>
    <property type="project" value="TreeGrafter"/>
</dbReference>
<dbReference type="InterPro" id="IPR051275">
    <property type="entry name" value="Cell_adhesion_signaling"/>
</dbReference>
<evidence type="ECO:0000256" key="3">
    <source>
        <dbReference type="ARBA" id="ARBA00023157"/>
    </source>
</evidence>
<dbReference type="PANTHER" id="PTHR11640">
    <property type="entry name" value="NEPHRIN"/>
    <property type="match status" value="1"/>
</dbReference>
<dbReference type="Proteomes" id="UP000009222">
    <property type="component" value="Chromosome"/>
</dbReference>
<sequence length="650" mass="65210">MLLILAAFLVGCGDAEGGPGGGSTPTVLSVTVTPNPVNVGQGRTQQFSAAVTGTNSPAQTVTWTVTGGGTGTSISDGGLLTVVVSEAVSTTLTVTATSTVDTTKSGTATVTVTAPPTVSSVTVTPNPASVGQGGTQQFSAAVAGTNSPAQTVTWTVTGGGTGTSINNSGLLTVAGGQGTGTLTVTATSTVDTTKSGSAVVTVTVPPTVSSVTVTPNTINVEQGGTQQFSAAVNGTNSPAQTVTWTVAGGITGTSISSNGLLTVAAGQSTGTLTVTATSTVNTTKSGSAVVTVTLPVVTNAELYIGEATTAVADISTLTEALTYIKSNAVNDTVYTIKLTADAVLAPTTLNAAAVNNKTEVIIKLEGSGAERKISLSGNGALFTINFSNRYSFPYDPAVGPYNYKPNLSLGNNITLLGKNNNNSALVVVQNYGVLQMESGAKISGNHNKSTGSYADAEGGGVMVEYSATFTMNGGEISDNFAETGGNNGSAYGGGVFNYRGRFLMNGGIIRNNRAKVAGSVSQAEAEGAGVCNDGTFLIGGTAIIEPGTGTDTAQNQTRNTIFLKLNGDIQVKANFTGSAVVDLTAEQSTLAASPYVTSSRAVLEGDLTTALVNKFTLGNFQYSNNPYTSVPITGYHIENSGTNIGKLAAN</sequence>
<dbReference type="InterPro" id="IPR003599">
    <property type="entry name" value="Ig_sub"/>
</dbReference>
<dbReference type="RefSeq" id="WP_015710354.1">
    <property type="nucleotide sequence ID" value="NC_015577.1"/>
</dbReference>
<proteinExistence type="predicted"/>
<evidence type="ECO:0000256" key="1">
    <source>
        <dbReference type="ARBA" id="ARBA00004479"/>
    </source>
</evidence>
<reference evidence="7 8" key="2">
    <citation type="journal article" date="2011" name="ISME J.">
        <title>RNA-seq reveals cooperative metabolic interactions between two termite-gut spirochete species in co-culture.</title>
        <authorList>
            <person name="Rosenthal A.Z."/>
            <person name="Matson E.G."/>
            <person name="Eldar A."/>
            <person name="Leadbetter J.R."/>
        </authorList>
    </citation>
    <scope>NUCLEOTIDE SEQUENCE [LARGE SCALE GENOMIC DNA]</scope>
    <source>
        <strain evidence="8">ATCC BAA-888 / DSM 13862 / ZAS-9</strain>
    </source>
</reference>
<dbReference type="SMART" id="SM00409">
    <property type="entry name" value="IG"/>
    <property type="match status" value="3"/>
</dbReference>
<keyword evidence="5" id="KW-0393">Immunoglobulin domain</keyword>
<dbReference type="STRING" id="545695.TREAZ_1668"/>
<feature type="domain" description="Ig-like" evidence="6">
    <location>
        <begin position="25"/>
        <end position="124"/>
    </location>
</feature>
<dbReference type="Pfam" id="PF02368">
    <property type="entry name" value="Big_2"/>
    <property type="match status" value="2"/>
</dbReference>
<evidence type="ECO:0000256" key="4">
    <source>
        <dbReference type="ARBA" id="ARBA00023180"/>
    </source>
</evidence>
<dbReference type="AlphaFoldDB" id="F5YD89"/>
<dbReference type="eggNOG" id="COG2319">
    <property type="taxonomic scope" value="Bacteria"/>
</dbReference>
<comment type="subcellular location">
    <subcellularLocation>
        <location evidence="1">Membrane</location>
        <topology evidence="1">Single-pass type I membrane protein</topology>
    </subcellularLocation>
</comment>
<dbReference type="OrthoDB" id="3196823at2"/>